<dbReference type="PANTHER" id="PTHR15288:SF5">
    <property type="entry name" value="DENN DOMAIN-CONTAINING PROTEIN 2B"/>
    <property type="match status" value="1"/>
</dbReference>
<evidence type="ECO:0000313" key="2">
    <source>
        <dbReference type="Proteomes" id="UP000770717"/>
    </source>
</evidence>
<sequence>MLTGEDGSRRFGYCRRLLPSGKGPRLPEVYCVISRLGCFDLFSKVRGGCRSDGDRAKQITCGVENGATAAL</sequence>
<reference evidence="1" key="1">
    <citation type="thesis" date="2020" institute="ProQuest LLC" country="789 East Eisenhower Parkway, Ann Arbor, MI, USA">
        <title>Comparative Genomics and Chromosome Evolution.</title>
        <authorList>
            <person name="Mudd A.B."/>
        </authorList>
    </citation>
    <scope>NUCLEOTIDE SEQUENCE</scope>
    <source>
        <strain evidence="1">HN-11 Male</strain>
        <tissue evidence="1">Kidney and liver</tissue>
    </source>
</reference>
<evidence type="ECO:0000313" key="1">
    <source>
        <dbReference type="EMBL" id="KAG9462970.1"/>
    </source>
</evidence>
<dbReference type="Proteomes" id="UP000770717">
    <property type="component" value="Unassembled WGS sequence"/>
</dbReference>
<dbReference type="AlphaFoldDB" id="A0A8J6E4U0"/>
<dbReference type="EMBL" id="WNTK01008652">
    <property type="protein sequence ID" value="KAG9462970.1"/>
    <property type="molecule type" value="Genomic_DNA"/>
</dbReference>
<comment type="caution">
    <text evidence="1">The sequence shown here is derived from an EMBL/GenBank/DDBJ whole genome shotgun (WGS) entry which is preliminary data.</text>
</comment>
<proteinExistence type="predicted"/>
<keyword evidence="2" id="KW-1185">Reference proteome</keyword>
<name>A0A8J6E4U0_ELECQ</name>
<dbReference type="InterPro" id="IPR051942">
    <property type="entry name" value="DENN_domain_containing_2"/>
</dbReference>
<dbReference type="OrthoDB" id="10266080at2759"/>
<protein>
    <submittedName>
        <fullName evidence="1">Uncharacterized protein</fullName>
    </submittedName>
</protein>
<accession>A0A8J6E4U0</accession>
<dbReference type="GO" id="GO:0070374">
    <property type="term" value="P:positive regulation of ERK1 and ERK2 cascade"/>
    <property type="evidence" value="ECO:0007669"/>
    <property type="project" value="TreeGrafter"/>
</dbReference>
<organism evidence="1 2">
    <name type="scientific">Eleutherodactylus coqui</name>
    <name type="common">Puerto Rican coqui</name>
    <dbReference type="NCBI Taxonomy" id="57060"/>
    <lineage>
        <taxon>Eukaryota</taxon>
        <taxon>Metazoa</taxon>
        <taxon>Chordata</taxon>
        <taxon>Craniata</taxon>
        <taxon>Vertebrata</taxon>
        <taxon>Euteleostomi</taxon>
        <taxon>Amphibia</taxon>
        <taxon>Batrachia</taxon>
        <taxon>Anura</taxon>
        <taxon>Neobatrachia</taxon>
        <taxon>Hyloidea</taxon>
        <taxon>Eleutherodactylidae</taxon>
        <taxon>Eleutherodactylinae</taxon>
        <taxon>Eleutherodactylus</taxon>
        <taxon>Eleutherodactylus</taxon>
    </lineage>
</organism>
<gene>
    <name evidence="1" type="ORF">GDO78_022729</name>
</gene>
<dbReference type="Gene3D" id="3.30.450.200">
    <property type="match status" value="1"/>
</dbReference>
<dbReference type="PANTHER" id="PTHR15288">
    <property type="entry name" value="DENN DOMAIN-CONTAINING PROTEIN 2"/>
    <property type="match status" value="1"/>
</dbReference>